<keyword evidence="4" id="KW-1185">Reference proteome</keyword>
<dbReference type="PANTHER" id="PTHR21198:SF7">
    <property type="entry name" value="ASPARTATE-GLUTAMATE RACEMASE FAMILY"/>
    <property type="match status" value="1"/>
</dbReference>
<organism evidence="3 4">
    <name type="scientific">Alicyclobacillus dauci</name>
    <dbReference type="NCBI Taxonomy" id="1475485"/>
    <lineage>
        <taxon>Bacteria</taxon>
        <taxon>Bacillati</taxon>
        <taxon>Bacillota</taxon>
        <taxon>Bacilli</taxon>
        <taxon>Bacillales</taxon>
        <taxon>Alicyclobacillaceae</taxon>
        <taxon>Alicyclobacillus</taxon>
    </lineage>
</organism>
<proteinExistence type="inferred from homology"/>
<dbReference type="EC" id="5.1.1.-" evidence="3"/>
<dbReference type="GO" id="GO:0016853">
    <property type="term" value="F:isomerase activity"/>
    <property type="evidence" value="ECO:0007669"/>
    <property type="project" value="UniProtKB-KW"/>
</dbReference>
<evidence type="ECO:0000313" key="4">
    <source>
        <dbReference type="Proteomes" id="UP001164803"/>
    </source>
</evidence>
<dbReference type="Proteomes" id="UP001164803">
    <property type="component" value="Chromosome"/>
</dbReference>
<dbReference type="PANTHER" id="PTHR21198">
    <property type="entry name" value="GLUTAMATE RACEMASE"/>
    <property type="match status" value="1"/>
</dbReference>
<sequence>MKTVGILGGLGPLAGAHFYRRVIDMTPAAGDREHIPVILISDPAIPSRVEHLSGTGESPVPKLVEVARKLIGAGASLLAIPSSTTSIYEKTIAEQIDVPIVSMIDEVTAAISRSRCSRIGVMGTTPTRMFHVYDEAFERAGIRAVYPDEETQSAMMDVISTVKEATAVNNHPQEGDVNVMTLLGRRTVELAERPWSRGVDGILLACTELPVIFPIPEYAASTTFSGELFNSTDILAAAVVREAYE</sequence>
<comment type="similarity">
    <text evidence="1">Belongs to the aspartate/glutamate racemases family.</text>
</comment>
<protein>
    <submittedName>
        <fullName evidence="3">Amino acid racemase</fullName>
        <ecNumber evidence="3">5.1.1.-</ecNumber>
    </submittedName>
</protein>
<gene>
    <name evidence="3" type="ORF">NZD86_03705</name>
</gene>
<dbReference type="InterPro" id="IPR015942">
    <property type="entry name" value="Asp/Glu/hydantoin_racemase"/>
</dbReference>
<dbReference type="InterPro" id="IPR001920">
    <property type="entry name" value="Asp/Glu_race"/>
</dbReference>
<dbReference type="EMBL" id="CP104064">
    <property type="protein sequence ID" value="WAH37645.1"/>
    <property type="molecule type" value="Genomic_DNA"/>
</dbReference>
<dbReference type="Pfam" id="PF01177">
    <property type="entry name" value="Asp_Glu_race"/>
    <property type="match status" value="1"/>
</dbReference>
<evidence type="ECO:0000256" key="2">
    <source>
        <dbReference type="ARBA" id="ARBA00023235"/>
    </source>
</evidence>
<name>A0ABY6Z4G3_9BACL</name>
<evidence type="ECO:0000256" key="1">
    <source>
        <dbReference type="ARBA" id="ARBA00007847"/>
    </source>
</evidence>
<accession>A0ABY6Z4G3</accession>
<evidence type="ECO:0000313" key="3">
    <source>
        <dbReference type="EMBL" id="WAH37645.1"/>
    </source>
</evidence>
<dbReference type="SUPFAM" id="SSF53681">
    <property type="entry name" value="Aspartate/glutamate racemase"/>
    <property type="match status" value="2"/>
</dbReference>
<dbReference type="Gene3D" id="3.40.50.1860">
    <property type="match status" value="2"/>
</dbReference>
<dbReference type="RefSeq" id="WP_268045156.1">
    <property type="nucleotide sequence ID" value="NZ_CP104064.1"/>
</dbReference>
<dbReference type="NCBIfam" id="TIGR00035">
    <property type="entry name" value="asp_race"/>
    <property type="match status" value="1"/>
</dbReference>
<reference evidence="3" key="1">
    <citation type="submission" date="2022-08" db="EMBL/GenBank/DDBJ databases">
        <title>Alicyclobacillus dauci DSM2870, complete genome.</title>
        <authorList>
            <person name="Wang Q."/>
            <person name="Cai R."/>
            <person name="Wang Z."/>
        </authorList>
    </citation>
    <scope>NUCLEOTIDE SEQUENCE</scope>
    <source>
        <strain evidence="3">DSM 28700</strain>
    </source>
</reference>
<dbReference type="InterPro" id="IPR004380">
    <property type="entry name" value="Asp_race"/>
</dbReference>
<keyword evidence="2 3" id="KW-0413">Isomerase</keyword>